<evidence type="ECO:0000256" key="1">
    <source>
        <dbReference type="SAM" id="MobiDB-lite"/>
    </source>
</evidence>
<evidence type="ECO:0000313" key="3">
    <source>
        <dbReference type="Proteomes" id="UP000314294"/>
    </source>
</evidence>
<feature type="compositionally biased region" description="Basic and acidic residues" evidence="1">
    <location>
        <begin position="69"/>
        <end position="90"/>
    </location>
</feature>
<reference evidence="2 3" key="1">
    <citation type="submission" date="2019-03" db="EMBL/GenBank/DDBJ databases">
        <title>First draft genome of Liparis tanakae, snailfish: a comprehensive survey of snailfish specific genes.</title>
        <authorList>
            <person name="Kim W."/>
            <person name="Song I."/>
            <person name="Jeong J.-H."/>
            <person name="Kim D."/>
            <person name="Kim S."/>
            <person name="Ryu S."/>
            <person name="Song J.Y."/>
            <person name="Lee S.K."/>
        </authorList>
    </citation>
    <scope>NUCLEOTIDE SEQUENCE [LARGE SCALE GENOMIC DNA]</scope>
    <source>
        <tissue evidence="2">Muscle</tissue>
    </source>
</reference>
<proteinExistence type="predicted"/>
<dbReference type="AlphaFoldDB" id="A0A4Z2IKB0"/>
<feature type="region of interest" description="Disordered" evidence="1">
    <location>
        <begin position="52"/>
        <end position="130"/>
    </location>
</feature>
<protein>
    <submittedName>
        <fullName evidence="2">Uncharacterized protein</fullName>
    </submittedName>
</protein>
<dbReference type="Proteomes" id="UP000314294">
    <property type="component" value="Unassembled WGS sequence"/>
</dbReference>
<dbReference type="OrthoDB" id="10644620at2759"/>
<dbReference type="EMBL" id="SRLO01000075">
    <property type="protein sequence ID" value="TNN78227.1"/>
    <property type="molecule type" value="Genomic_DNA"/>
</dbReference>
<organism evidence="2 3">
    <name type="scientific">Liparis tanakae</name>
    <name type="common">Tanaka's snailfish</name>
    <dbReference type="NCBI Taxonomy" id="230148"/>
    <lineage>
        <taxon>Eukaryota</taxon>
        <taxon>Metazoa</taxon>
        <taxon>Chordata</taxon>
        <taxon>Craniata</taxon>
        <taxon>Vertebrata</taxon>
        <taxon>Euteleostomi</taxon>
        <taxon>Actinopterygii</taxon>
        <taxon>Neopterygii</taxon>
        <taxon>Teleostei</taxon>
        <taxon>Neoteleostei</taxon>
        <taxon>Acanthomorphata</taxon>
        <taxon>Eupercaria</taxon>
        <taxon>Perciformes</taxon>
        <taxon>Cottioidei</taxon>
        <taxon>Cottales</taxon>
        <taxon>Liparidae</taxon>
        <taxon>Liparis</taxon>
    </lineage>
</organism>
<name>A0A4Z2IKB0_9TELE</name>
<sequence length="267" mass="28549">MPDSRFLVSGEQLSRAGPRLGIAYTEGGKCTDVRTPYEPPICTSWNICRTGTSHLRGSGARTQRGDLPAPEHRSTGAPEHRSTGTPEHRNTILGDNNTPRSSPDRNERRVPHTVPGFNNTACPRGAGGLPVTASPVTEHRADRVIPRACVLMHDTVLSCIPGSPVHGRGGEITCAPSAFSNVTQGRSVVPGGTCQHQRPGPLARHLADGQLGEENPQPAGLHRLPLQKAVAHKHHLRSSKMGEILPSCVGPMFISRFPPQDTVSTNV</sequence>
<evidence type="ECO:0000313" key="2">
    <source>
        <dbReference type="EMBL" id="TNN78227.1"/>
    </source>
</evidence>
<keyword evidence="3" id="KW-1185">Reference proteome</keyword>
<gene>
    <name evidence="2" type="ORF">EYF80_011467</name>
</gene>
<accession>A0A4Z2IKB0</accession>
<comment type="caution">
    <text evidence="2">The sequence shown here is derived from an EMBL/GenBank/DDBJ whole genome shotgun (WGS) entry which is preliminary data.</text>
</comment>